<evidence type="ECO:0000313" key="1">
    <source>
        <dbReference type="EMBL" id="KAA0062243.1"/>
    </source>
</evidence>
<dbReference type="GO" id="GO:0003676">
    <property type="term" value="F:nucleic acid binding"/>
    <property type="evidence" value="ECO:0007669"/>
    <property type="project" value="InterPro"/>
</dbReference>
<dbReference type="PANTHER" id="PTHR45835">
    <property type="entry name" value="YALI0A06105P"/>
    <property type="match status" value="1"/>
</dbReference>
<proteinExistence type="predicted"/>
<dbReference type="OrthoDB" id="1938712at2759"/>
<dbReference type="STRING" id="1194695.A0A5A7V2D5"/>
<dbReference type="PANTHER" id="PTHR45835:SF99">
    <property type="entry name" value="CHROMO DOMAIN-CONTAINING PROTEIN-RELATED"/>
    <property type="match status" value="1"/>
</dbReference>
<dbReference type="SUPFAM" id="SSF53098">
    <property type="entry name" value="Ribonuclease H-like"/>
    <property type="match status" value="1"/>
</dbReference>
<dbReference type="EMBL" id="SSTE01004649">
    <property type="protein sequence ID" value="KAA0062243.1"/>
    <property type="molecule type" value="Genomic_DNA"/>
</dbReference>
<dbReference type="InterPro" id="IPR012337">
    <property type="entry name" value="RNaseH-like_sf"/>
</dbReference>
<dbReference type="Proteomes" id="UP000321393">
    <property type="component" value="Unassembled WGS sequence"/>
</dbReference>
<dbReference type="AlphaFoldDB" id="A0A5A7V2D5"/>
<comment type="caution">
    <text evidence="1">The sequence shown here is derived from an EMBL/GenBank/DDBJ whole genome shotgun (WGS) entry which is preliminary data.</text>
</comment>
<evidence type="ECO:0000313" key="2">
    <source>
        <dbReference type="Proteomes" id="UP000321393"/>
    </source>
</evidence>
<protein>
    <submittedName>
        <fullName evidence="1">Pol protein</fullName>
    </submittedName>
</protein>
<dbReference type="InterPro" id="IPR036397">
    <property type="entry name" value="RNaseH_sf"/>
</dbReference>
<reference evidence="1 2" key="1">
    <citation type="submission" date="2019-08" db="EMBL/GenBank/DDBJ databases">
        <title>Draft genome sequences of two oriental melons (Cucumis melo L. var makuwa).</title>
        <authorList>
            <person name="Kwon S.-Y."/>
        </authorList>
    </citation>
    <scope>NUCLEOTIDE SEQUENCE [LARGE SCALE GENOMIC DNA]</scope>
    <source>
        <strain evidence="2">cv. SW 3</strain>
        <tissue evidence="1">Leaf</tissue>
    </source>
</reference>
<dbReference type="Gene3D" id="3.30.420.10">
    <property type="entry name" value="Ribonuclease H-like superfamily/Ribonuclease H"/>
    <property type="match status" value="1"/>
</dbReference>
<accession>A0A5A7V2D5</accession>
<name>A0A5A7V2D5_CUCMM</name>
<gene>
    <name evidence="1" type="ORF">E6C27_scaffold679G00060</name>
</gene>
<sequence length="250" mass="28091">MSVRVLIMSDGSGSFVIYDDASKKGLGYVLMQQEGVEHETEKMARVSQDYDCEILYHPGKANVVADVHSRKVSLSAVLNTEQTPLPKDFERSEIVVSCRLAKGGQDEEVSIFFDDGLMFEMRLCILADNVVKIEFLTEAHSFPLLCILEAPRQKPVGLLQPLSVPEWKWESVSMDFITGLPRTLKGYTLIWVVIDQLTKSACFIIGKSIYTANKFQHNISHRSIVKQSVSAQHITFEDMLQARVLEFSGS</sequence>
<organism evidence="1 2">
    <name type="scientific">Cucumis melo var. makuwa</name>
    <name type="common">Oriental melon</name>
    <dbReference type="NCBI Taxonomy" id="1194695"/>
    <lineage>
        <taxon>Eukaryota</taxon>
        <taxon>Viridiplantae</taxon>
        <taxon>Streptophyta</taxon>
        <taxon>Embryophyta</taxon>
        <taxon>Tracheophyta</taxon>
        <taxon>Spermatophyta</taxon>
        <taxon>Magnoliopsida</taxon>
        <taxon>eudicotyledons</taxon>
        <taxon>Gunneridae</taxon>
        <taxon>Pentapetalae</taxon>
        <taxon>rosids</taxon>
        <taxon>fabids</taxon>
        <taxon>Cucurbitales</taxon>
        <taxon>Cucurbitaceae</taxon>
        <taxon>Benincaseae</taxon>
        <taxon>Cucumis</taxon>
    </lineage>
</organism>